<proteinExistence type="predicted"/>
<dbReference type="RefSeq" id="WP_153342150.1">
    <property type="nucleotide sequence ID" value="NZ_WIVE01000012.1"/>
</dbReference>
<feature type="transmembrane region" description="Helical" evidence="2">
    <location>
        <begin position="310"/>
        <end position="328"/>
    </location>
</feature>
<accession>A0A7X1ZCI5</accession>
<dbReference type="OrthoDB" id="445083at2"/>
<protein>
    <submittedName>
        <fullName evidence="3">DUF3754 domain-containing protein</fullName>
    </submittedName>
</protein>
<evidence type="ECO:0000313" key="3">
    <source>
        <dbReference type="EMBL" id="MQX36041.1"/>
    </source>
</evidence>
<organism evidence="3 4">
    <name type="scientific">Roseospira navarrensis</name>
    <dbReference type="NCBI Taxonomy" id="140058"/>
    <lineage>
        <taxon>Bacteria</taxon>
        <taxon>Pseudomonadati</taxon>
        <taxon>Pseudomonadota</taxon>
        <taxon>Alphaproteobacteria</taxon>
        <taxon>Rhodospirillales</taxon>
        <taxon>Rhodospirillaceae</taxon>
        <taxon>Roseospira</taxon>
    </lineage>
</organism>
<dbReference type="Proteomes" id="UP000434582">
    <property type="component" value="Unassembled WGS sequence"/>
</dbReference>
<keyword evidence="2" id="KW-0812">Transmembrane</keyword>
<dbReference type="InterPro" id="IPR022227">
    <property type="entry name" value="DUF3754"/>
</dbReference>
<feature type="transmembrane region" description="Helical" evidence="2">
    <location>
        <begin position="265"/>
        <end position="298"/>
    </location>
</feature>
<feature type="region of interest" description="Disordered" evidence="1">
    <location>
        <begin position="456"/>
        <end position="483"/>
    </location>
</feature>
<evidence type="ECO:0000256" key="1">
    <source>
        <dbReference type="SAM" id="MobiDB-lite"/>
    </source>
</evidence>
<name>A0A7X1ZCI5_9PROT</name>
<dbReference type="PANTHER" id="PTHR33645">
    <property type="entry name" value="AMINOPEPTIDASE (DUF3754)"/>
    <property type="match status" value="1"/>
</dbReference>
<evidence type="ECO:0000313" key="4">
    <source>
        <dbReference type="Proteomes" id="UP000434582"/>
    </source>
</evidence>
<evidence type="ECO:0000256" key="2">
    <source>
        <dbReference type="SAM" id="Phobius"/>
    </source>
</evidence>
<dbReference type="Pfam" id="PF12576">
    <property type="entry name" value="DUF3754"/>
    <property type="match status" value="1"/>
</dbReference>
<dbReference type="EMBL" id="WIVE01000012">
    <property type="protein sequence ID" value="MQX36041.1"/>
    <property type="molecule type" value="Genomic_DNA"/>
</dbReference>
<keyword evidence="2" id="KW-0472">Membrane</keyword>
<dbReference type="AlphaFoldDB" id="A0A7X1ZCI5"/>
<keyword evidence="2" id="KW-1133">Transmembrane helix</keyword>
<reference evidence="3 4" key="1">
    <citation type="submission" date="2019-10" db="EMBL/GenBank/DDBJ databases">
        <title>Draft whole-genome sequence of the purple nonsulfur photosynthetic bacterium Roseospira navarrensis DSM 15114.</title>
        <authorList>
            <person name="Kyndt J.A."/>
            <person name="Meyer T.E."/>
        </authorList>
    </citation>
    <scope>NUCLEOTIDE SEQUENCE [LARGE SCALE GENOMIC DNA]</scope>
    <source>
        <strain evidence="3 4">DSM 15114</strain>
    </source>
</reference>
<keyword evidence="4" id="KW-1185">Reference proteome</keyword>
<comment type="caution">
    <text evidence="3">The sequence shown here is derived from an EMBL/GenBank/DDBJ whole genome shotgun (WGS) entry which is preliminary data.</text>
</comment>
<sequence length="483" mass="52595">MTDAGGRAHLARAWSVVTGWRDRDGPPPDPPAPDPFIAVPQTALVARLRDTILEPVPAGERAWTDHTFSEVCRLLGLLFRIEGRECLRCLRDDYHAFNPDLPAGAAGWREDRGAAYDRLKARLSGLLIQANFAPVDPDRLAEAERRAAEVDAEVRVPTHHYADVAFFARGRRQAVARSRRLFGLAERIRPAVRLRHVVVLIRFHESIASRRRRLPVGLAVTPGGRPPDRVFEGKVVIKLFTDVAEGDLNMLYPGARAVMRLRDKLLLGVPAVAGGVPVLMNILPALSVLFVVAAAWLGLTAQGSVAQADLAKALAAMSALAGLGGFLMRQWIKFERQVLKYQMILTDNLYYRNVCNNAAVFDYLLGTAEDQEFKEAVIAYTLLRGATEPMDAAALAAAAEAWLDRTLAARVRFDIDDALGKLDRLGLLTRAADGTLSVPPLAEALARLRAIWHHEAGDGPSGEGPLEARGSTESAGMDAADGR</sequence>
<gene>
    <name evidence="3" type="ORF">GHC57_05865</name>
</gene>
<dbReference type="PANTHER" id="PTHR33645:SF11">
    <property type="entry name" value="AMINOPEPTIDASE (DUF3754)"/>
    <property type="match status" value="1"/>
</dbReference>